<sequence>MSEPTKSSEDPVAVAHLEHSQLDHGNDKVPQSAITRFTENEKLMSTRQAAKVYRRVLLFSLVPFLCGMTYGYDTVASSATMAMPAFLLSFGATNPATNSLYVPSLWSALWTALTNLGQAIGSFAMGFVAQRIGRRYAIMCCCLISSAGVAVQYTASTRWALLVGKIIGGFTIGGLLAVGTTYASDIAPIRLRGPILQGLVFFTVLMQGTALGVIRGFVPDMAPKAWKMVFAIQWIVAGLPLLVLLIPESPVWLLSKGKIGDARESLVRLYGKDNSIDIRLELLRQTLEMEDNSRTGDTEASFLECFRAHNLRRTMTVCMMLFGIGMTGVAFLNQNTYFLLTLGLPAVHAFDIGIGGFFLACLVIAGGWFFNDQIGRRRLWLTGLMGNIVGMSVVGGLGFVHNNAGLWSVAVLMNLLIPWQLYTCTGTAWTIAPEISSYRLRQYTQSLSYFVQAVSNYIFHMIVPYLYNTDSANLGAKTGFVFAGLSACLFVVSWFLVPDTTGLSVEEIDCAYRERVSPRKFRVWAERV</sequence>
<comment type="similarity">
    <text evidence="2">Belongs to the major facilitator superfamily. Sugar transporter (TC 2.A.1.1) family.</text>
</comment>
<reference evidence="9" key="1">
    <citation type="journal article" date="2016" name="Genome Announc.">
        <title>Draft genome sequences of fungus Aspergillus calidoustus.</title>
        <authorList>
            <person name="Horn F."/>
            <person name="Linde J."/>
            <person name="Mattern D.J."/>
            <person name="Walther G."/>
            <person name="Guthke R."/>
            <person name="Scherlach K."/>
            <person name="Martin K."/>
            <person name="Brakhage A.A."/>
            <person name="Petzke L."/>
            <person name="Valiante V."/>
        </authorList>
    </citation>
    <scope>NUCLEOTIDE SEQUENCE [LARGE SCALE GENOMIC DNA]</scope>
    <source>
        <strain evidence="9">SF006504</strain>
    </source>
</reference>
<evidence type="ECO:0000256" key="5">
    <source>
        <dbReference type="ARBA" id="ARBA00023136"/>
    </source>
</evidence>
<feature type="transmembrane region" description="Helical" evidence="6">
    <location>
        <begin position="352"/>
        <end position="370"/>
    </location>
</feature>
<comment type="subcellular location">
    <subcellularLocation>
        <location evidence="1">Membrane</location>
        <topology evidence="1">Multi-pass membrane protein</topology>
    </subcellularLocation>
</comment>
<evidence type="ECO:0000259" key="7">
    <source>
        <dbReference type="PROSITE" id="PS50850"/>
    </source>
</evidence>
<evidence type="ECO:0000256" key="6">
    <source>
        <dbReference type="SAM" id="Phobius"/>
    </source>
</evidence>
<evidence type="ECO:0000256" key="1">
    <source>
        <dbReference type="ARBA" id="ARBA00004141"/>
    </source>
</evidence>
<dbReference type="Gene3D" id="1.20.1250.20">
    <property type="entry name" value="MFS general substrate transporter like domains"/>
    <property type="match status" value="1"/>
</dbReference>
<accession>A0A0U5GML4</accession>
<feature type="transmembrane region" description="Helical" evidence="6">
    <location>
        <begin position="314"/>
        <end position="332"/>
    </location>
</feature>
<dbReference type="PANTHER" id="PTHR48022:SF33">
    <property type="entry name" value="SUGAR PERMEASE, PUTATIVE (AFU_ORTHOLOGUE AFUA_6G12040)-RELATED"/>
    <property type="match status" value="1"/>
</dbReference>
<evidence type="ECO:0000313" key="8">
    <source>
        <dbReference type="EMBL" id="CEL02004.1"/>
    </source>
</evidence>
<proteinExistence type="inferred from homology"/>
<dbReference type="GO" id="GO:0005351">
    <property type="term" value="F:carbohydrate:proton symporter activity"/>
    <property type="evidence" value="ECO:0007669"/>
    <property type="project" value="TreeGrafter"/>
</dbReference>
<dbReference type="InterPro" id="IPR050360">
    <property type="entry name" value="MFS_Sugar_Transporters"/>
</dbReference>
<feature type="transmembrane region" description="Helical" evidence="6">
    <location>
        <begin position="195"/>
        <end position="214"/>
    </location>
</feature>
<dbReference type="SUPFAM" id="SSF103473">
    <property type="entry name" value="MFS general substrate transporter"/>
    <property type="match status" value="1"/>
</dbReference>
<dbReference type="Pfam" id="PF00083">
    <property type="entry name" value="Sugar_tr"/>
    <property type="match status" value="1"/>
</dbReference>
<dbReference type="OrthoDB" id="6612291at2759"/>
<feature type="transmembrane region" description="Helical" evidence="6">
    <location>
        <begin position="479"/>
        <end position="497"/>
    </location>
</feature>
<evidence type="ECO:0000256" key="2">
    <source>
        <dbReference type="ARBA" id="ARBA00010992"/>
    </source>
</evidence>
<protein>
    <recommendedName>
        <fullName evidence="7">Major facilitator superfamily (MFS) profile domain-containing protein</fullName>
    </recommendedName>
</protein>
<dbReference type="InterPro" id="IPR005828">
    <property type="entry name" value="MFS_sugar_transport-like"/>
</dbReference>
<keyword evidence="9" id="KW-1185">Reference proteome</keyword>
<keyword evidence="3 6" id="KW-0812">Transmembrane</keyword>
<keyword evidence="5 6" id="KW-0472">Membrane</keyword>
<name>A0A0U5GML4_ASPCI</name>
<feature type="transmembrane region" description="Helical" evidence="6">
    <location>
        <begin position="52"/>
        <end position="72"/>
    </location>
</feature>
<dbReference type="InterPro" id="IPR020846">
    <property type="entry name" value="MFS_dom"/>
</dbReference>
<feature type="transmembrane region" description="Helical" evidence="6">
    <location>
        <begin position="136"/>
        <end position="153"/>
    </location>
</feature>
<feature type="transmembrane region" description="Helical" evidence="6">
    <location>
        <begin position="446"/>
        <end position="467"/>
    </location>
</feature>
<dbReference type="PANTHER" id="PTHR48022">
    <property type="entry name" value="PLASTIDIC GLUCOSE TRANSPORTER 4"/>
    <property type="match status" value="1"/>
</dbReference>
<feature type="transmembrane region" description="Helical" evidence="6">
    <location>
        <begin position="226"/>
        <end position="246"/>
    </location>
</feature>
<feature type="transmembrane region" description="Helical" evidence="6">
    <location>
        <begin position="159"/>
        <end position="183"/>
    </location>
</feature>
<dbReference type="FunFam" id="1.20.1250.20:FF:000078">
    <property type="entry name" value="MFS maltose transporter, putative"/>
    <property type="match status" value="1"/>
</dbReference>
<dbReference type="EMBL" id="CDMC01000001">
    <property type="protein sequence ID" value="CEL02004.1"/>
    <property type="molecule type" value="Genomic_DNA"/>
</dbReference>
<evidence type="ECO:0000256" key="3">
    <source>
        <dbReference type="ARBA" id="ARBA00022692"/>
    </source>
</evidence>
<dbReference type="InterPro" id="IPR036259">
    <property type="entry name" value="MFS_trans_sf"/>
</dbReference>
<feature type="transmembrane region" description="Helical" evidence="6">
    <location>
        <begin position="108"/>
        <end position="129"/>
    </location>
</feature>
<evidence type="ECO:0000256" key="4">
    <source>
        <dbReference type="ARBA" id="ARBA00022989"/>
    </source>
</evidence>
<dbReference type="Proteomes" id="UP000054771">
    <property type="component" value="Unassembled WGS sequence"/>
</dbReference>
<dbReference type="OMA" id="NNCIDAR"/>
<gene>
    <name evidence="8" type="ORF">ASPCAL01580</name>
</gene>
<feature type="domain" description="Major facilitator superfamily (MFS) profile" evidence="7">
    <location>
        <begin position="59"/>
        <end position="501"/>
    </location>
</feature>
<dbReference type="GO" id="GO:0016020">
    <property type="term" value="C:membrane"/>
    <property type="evidence" value="ECO:0007669"/>
    <property type="project" value="UniProtKB-SubCell"/>
</dbReference>
<dbReference type="PROSITE" id="PS50850">
    <property type="entry name" value="MFS"/>
    <property type="match status" value="1"/>
</dbReference>
<dbReference type="AlphaFoldDB" id="A0A0U5GML4"/>
<keyword evidence="4 6" id="KW-1133">Transmembrane helix</keyword>
<feature type="transmembrane region" description="Helical" evidence="6">
    <location>
        <begin position="406"/>
        <end position="425"/>
    </location>
</feature>
<organism evidence="8 9">
    <name type="scientific">Aspergillus calidoustus</name>
    <dbReference type="NCBI Taxonomy" id="454130"/>
    <lineage>
        <taxon>Eukaryota</taxon>
        <taxon>Fungi</taxon>
        <taxon>Dikarya</taxon>
        <taxon>Ascomycota</taxon>
        <taxon>Pezizomycotina</taxon>
        <taxon>Eurotiomycetes</taxon>
        <taxon>Eurotiomycetidae</taxon>
        <taxon>Eurotiales</taxon>
        <taxon>Aspergillaceae</taxon>
        <taxon>Aspergillus</taxon>
        <taxon>Aspergillus subgen. Nidulantes</taxon>
    </lineage>
</organism>
<evidence type="ECO:0000313" key="9">
    <source>
        <dbReference type="Proteomes" id="UP000054771"/>
    </source>
</evidence>
<feature type="transmembrane region" description="Helical" evidence="6">
    <location>
        <begin position="379"/>
        <end position="400"/>
    </location>
</feature>